<dbReference type="EMBL" id="GBRH01233074">
    <property type="protein sequence ID" value="JAD64821.1"/>
    <property type="molecule type" value="Transcribed_RNA"/>
</dbReference>
<sequence>MWPLELRSLSAACSSMYLKTSFFFPAS</sequence>
<accession>A0A0A9BN63</accession>
<organism evidence="1">
    <name type="scientific">Arundo donax</name>
    <name type="common">Giant reed</name>
    <name type="synonym">Donax arundinaceus</name>
    <dbReference type="NCBI Taxonomy" id="35708"/>
    <lineage>
        <taxon>Eukaryota</taxon>
        <taxon>Viridiplantae</taxon>
        <taxon>Streptophyta</taxon>
        <taxon>Embryophyta</taxon>
        <taxon>Tracheophyta</taxon>
        <taxon>Spermatophyta</taxon>
        <taxon>Magnoliopsida</taxon>
        <taxon>Liliopsida</taxon>
        <taxon>Poales</taxon>
        <taxon>Poaceae</taxon>
        <taxon>PACMAD clade</taxon>
        <taxon>Arundinoideae</taxon>
        <taxon>Arundineae</taxon>
        <taxon>Arundo</taxon>
    </lineage>
</organism>
<protein>
    <submittedName>
        <fullName evidence="1">Uncharacterized protein</fullName>
    </submittedName>
</protein>
<evidence type="ECO:0000313" key="1">
    <source>
        <dbReference type="EMBL" id="JAD64821.1"/>
    </source>
</evidence>
<dbReference type="AlphaFoldDB" id="A0A0A9BN63"/>
<reference evidence="1" key="1">
    <citation type="submission" date="2014-09" db="EMBL/GenBank/DDBJ databases">
        <authorList>
            <person name="Magalhaes I.L.F."/>
            <person name="Oliveira U."/>
            <person name="Santos F.R."/>
            <person name="Vidigal T.H.D.A."/>
            <person name="Brescovit A.D."/>
            <person name="Santos A.J."/>
        </authorList>
    </citation>
    <scope>NUCLEOTIDE SEQUENCE</scope>
    <source>
        <tissue evidence="1">Shoot tissue taken approximately 20 cm above the soil surface</tissue>
    </source>
</reference>
<name>A0A0A9BN63_ARUDO</name>
<proteinExistence type="predicted"/>
<reference evidence="1" key="2">
    <citation type="journal article" date="2015" name="Data Brief">
        <title>Shoot transcriptome of the giant reed, Arundo donax.</title>
        <authorList>
            <person name="Barrero R.A."/>
            <person name="Guerrero F.D."/>
            <person name="Moolhuijzen P."/>
            <person name="Goolsby J.A."/>
            <person name="Tidwell J."/>
            <person name="Bellgard S.E."/>
            <person name="Bellgard M.I."/>
        </authorList>
    </citation>
    <scope>NUCLEOTIDE SEQUENCE</scope>
    <source>
        <tissue evidence="1">Shoot tissue taken approximately 20 cm above the soil surface</tissue>
    </source>
</reference>